<dbReference type="GO" id="GO:0040029">
    <property type="term" value="P:epigenetic regulation of gene expression"/>
    <property type="evidence" value="ECO:0007669"/>
    <property type="project" value="InterPro"/>
</dbReference>
<dbReference type="SMART" id="SM00367">
    <property type="entry name" value="LRR_CC"/>
    <property type="match status" value="3"/>
</dbReference>
<dbReference type="FunFam" id="3.80.10.10:FF:000500">
    <property type="entry name" value="Protein TONSOKU"/>
    <property type="match status" value="1"/>
</dbReference>
<dbReference type="Pfam" id="PF13516">
    <property type="entry name" value="LRR_6"/>
    <property type="match status" value="1"/>
</dbReference>
<dbReference type="PANTHER" id="PTHR47684">
    <property type="entry name" value="PROTEIN TONSOKU"/>
    <property type="match status" value="1"/>
</dbReference>
<evidence type="ECO:0000313" key="1">
    <source>
        <dbReference type="EMBL" id="KAF5191343.1"/>
    </source>
</evidence>
<organism evidence="1 2">
    <name type="scientific">Thalictrum thalictroides</name>
    <name type="common">Rue-anemone</name>
    <name type="synonym">Anemone thalictroides</name>
    <dbReference type="NCBI Taxonomy" id="46969"/>
    <lineage>
        <taxon>Eukaryota</taxon>
        <taxon>Viridiplantae</taxon>
        <taxon>Streptophyta</taxon>
        <taxon>Embryophyta</taxon>
        <taxon>Tracheophyta</taxon>
        <taxon>Spermatophyta</taxon>
        <taxon>Magnoliopsida</taxon>
        <taxon>Ranunculales</taxon>
        <taxon>Ranunculaceae</taxon>
        <taxon>Thalictroideae</taxon>
        <taxon>Thalictrum</taxon>
    </lineage>
</organism>
<proteinExistence type="predicted"/>
<accession>A0A7J6W2L1</accession>
<keyword evidence="2" id="KW-1185">Reference proteome</keyword>
<dbReference type="InterPro" id="IPR032675">
    <property type="entry name" value="LRR_dom_sf"/>
</dbReference>
<evidence type="ECO:0000313" key="2">
    <source>
        <dbReference type="Proteomes" id="UP000554482"/>
    </source>
</evidence>
<comment type="caution">
    <text evidence="1">The sequence shown here is derived from an EMBL/GenBank/DDBJ whole genome shotgun (WGS) entry which is preliminary data.</text>
</comment>
<dbReference type="Proteomes" id="UP000554482">
    <property type="component" value="Unassembled WGS sequence"/>
</dbReference>
<dbReference type="EMBL" id="JABWDY010022914">
    <property type="protein sequence ID" value="KAF5191343.1"/>
    <property type="molecule type" value="Genomic_DNA"/>
</dbReference>
<dbReference type="OrthoDB" id="626167at2759"/>
<reference evidence="1 2" key="1">
    <citation type="submission" date="2020-06" db="EMBL/GenBank/DDBJ databases">
        <title>Transcriptomic and genomic resources for Thalictrum thalictroides and T. hernandezii: Facilitating candidate gene discovery in an emerging model plant lineage.</title>
        <authorList>
            <person name="Arias T."/>
            <person name="Riano-Pachon D.M."/>
            <person name="Di Stilio V.S."/>
        </authorList>
    </citation>
    <scope>NUCLEOTIDE SEQUENCE [LARGE SCALE GENOMIC DNA]</scope>
    <source>
        <strain evidence="2">cv. WT478/WT964</strain>
        <tissue evidence="1">Leaves</tissue>
    </source>
</reference>
<dbReference type="SMART" id="SM00368">
    <property type="entry name" value="LRR_RI"/>
    <property type="match status" value="6"/>
</dbReference>
<dbReference type="InterPro" id="IPR001611">
    <property type="entry name" value="Leu-rich_rpt"/>
</dbReference>
<dbReference type="InterPro" id="IPR044227">
    <property type="entry name" value="TONSOKU"/>
</dbReference>
<dbReference type="PANTHER" id="PTHR47684:SF1">
    <property type="entry name" value="PROTEIN TONSOKU"/>
    <property type="match status" value="1"/>
</dbReference>
<protein>
    <submittedName>
        <fullName evidence="1">Tonsoku-like protein</fullName>
    </submittedName>
</protein>
<dbReference type="AlphaFoldDB" id="A0A7J6W2L1"/>
<dbReference type="Pfam" id="PF00560">
    <property type="entry name" value="LRR_1"/>
    <property type="match status" value="1"/>
</dbReference>
<dbReference type="GO" id="GO:0072423">
    <property type="term" value="P:response to DNA damage checkpoint signaling"/>
    <property type="evidence" value="ECO:0007669"/>
    <property type="project" value="InterPro"/>
</dbReference>
<dbReference type="Gene3D" id="3.80.10.10">
    <property type="entry name" value="Ribonuclease Inhibitor"/>
    <property type="match status" value="2"/>
</dbReference>
<dbReference type="GO" id="GO:0009933">
    <property type="term" value="P:meristem structural organization"/>
    <property type="evidence" value="ECO:0007669"/>
    <property type="project" value="InterPro"/>
</dbReference>
<dbReference type="GO" id="GO:0005634">
    <property type="term" value="C:nucleus"/>
    <property type="evidence" value="ECO:0007669"/>
    <property type="project" value="InterPro"/>
</dbReference>
<sequence length="449" mass="48182">MEKLKEIFMLSSQKYGGLTLDLHCNRLGPTALFQICECPVFFARLEVLNISGNRLTDACGSYLSTILENCKALYSLNIDNCSITSRTIQKVADSIDSGSVLAQLCLGHNNPISGISMVNLLAKLTTLTRFSELNLNGIKLSKPTVDRVCGLAKISCLSGLMLGGTNIGNDGALELTKALSTGPQELVRLDLSYCGLSSHSFQQLCANLSSIGGILELNLGGNPIGEEGVNALASLLVNPHCCLRVLVLNKCCLGLAGVTKIIQALAGNDPLEELNLAGNVNMDMEDILQSDAAQELSSKCIQPDLNLCNTSPNKNFPNEAGDVQQDLSVVNSECNHLEVADSEDGLMKAEPALSALDDSATSSCRRTTRQPKIQLIQELSTAIGLARQLQLLDLSNNGFTRDLAEALYTAWSSTFRSGGSARRHVEEHTVHFSVDDKKCCGVKICCKKD</sequence>
<dbReference type="SUPFAM" id="SSF52047">
    <property type="entry name" value="RNI-like"/>
    <property type="match status" value="1"/>
</dbReference>
<gene>
    <name evidence="1" type="ORF">FRX31_019070</name>
</gene>
<name>A0A7J6W2L1_THATH</name>
<dbReference type="InterPro" id="IPR006553">
    <property type="entry name" value="Leu-rich_rpt_Cys-con_subtyp"/>
</dbReference>